<evidence type="ECO:0000313" key="2">
    <source>
        <dbReference type="EMBL" id="SHJ99855.1"/>
    </source>
</evidence>
<sequence>MIDSVSSFAKKTNRISSNHIAHKKLEELILNHFCQSYQNLNKRINTLLNSPEEMEHSLKLEATRTYRKESQLSPSQSRCSSNATSSCTSCQSTDPFDELTQQANQHIQASIEYAQSLKILDTKENRIAYYKIAQALNQYGSRAYAGVRYNATGEMIFYDYLLYFLQAFTVIDNKTLAMNPTEDHQRYLKAVDELTETIIIALDDGELIASSMLMIRLADTFLFATPYIMRSFGQEAAAPLMDFAQSLLILSHDMASLVETPGQVLQ</sequence>
<organism evidence="2 3">
    <name type="scientific">Desulforamulus aeronauticus DSM 10349</name>
    <dbReference type="NCBI Taxonomy" id="1121421"/>
    <lineage>
        <taxon>Bacteria</taxon>
        <taxon>Bacillati</taxon>
        <taxon>Bacillota</taxon>
        <taxon>Clostridia</taxon>
        <taxon>Eubacteriales</taxon>
        <taxon>Peptococcaceae</taxon>
        <taxon>Desulforamulus</taxon>
    </lineage>
</organism>
<protein>
    <submittedName>
        <fullName evidence="2">Uncharacterized protein</fullName>
    </submittedName>
</protein>
<name>A0A1M6NVZ0_9FIRM</name>
<gene>
    <name evidence="2" type="ORF">SAMN02745123_00294</name>
</gene>
<dbReference type="AlphaFoldDB" id="A0A1M6NVZ0"/>
<dbReference type="OrthoDB" id="1786301at2"/>
<dbReference type="RefSeq" id="WP_072910512.1">
    <property type="nucleotide sequence ID" value="NZ_FRAR01000005.1"/>
</dbReference>
<evidence type="ECO:0000313" key="3">
    <source>
        <dbReference type="Proteomes" id="UP000183997"/>
    </source>
</evidence>
<keyword evidence="3" id="KW-1185">Reference proteome</keyword>
<proteinExistence type="predicted"/>
<dbReference type="Proteomes" id="UP000183997">
    <property type="component" value="Unassembled WGS sequence"/>
</dbReference>
<accession>A0A1M6NVZ0</accession>
<evidence type="ECO:0000256" key="1">
    <source>
        <dbReference type="SAM" id="MobiDB-lite"/>
    </source>
</evidence>
<dbReference type="EMBL" id="FRAR01000005">
    <property type="protein sequence ID" value="SHJ99855.1"/>
    <property type="molecule type" value="Genomic_DNA"/>
</dbReference>
<reference evidence="3" key="1">
    <citation type="submission" date="2016-11" db="EMBL/GenBank/DDBJ databases">
        <authorList>
            <person name="Varghese N."/>
            <person name="Submissions S."/>
        </authorList>
    </citation>
    <scope>NUCLEOTIDE SEQUENCE [LARGE SCALE GENOMIC DNA]</scope>
    <source>
        <strain evidence="3">DSM 10349</strain>
    </source>
</reference>
<feature type="region of interest" description="Disordered" evidence="1">
    <location>
        <begin position="65"/>
        <end position="84"/>
    </location>
</feature>
<feature type="compositionally biased region" description="Low complexity" evidence="1">
    <location>
        <begin position="71"/>
        <end position="84"/>
    </location>
</feature>